<dbReference type="InterPro" id="IPR038275">
    <property type="entry name" value="Nuf2_N_sf"/>
</dbReference>
<evidence type="ECO:0000256" key="11">
    <source>
        <dbReference type="SAM" id="MobiDB-lite"/>
    </source>
</evidence>
<evidence type="ECO:0000256" key="4">
    <source>
        <dbReference type="ARBA" id="ARBA00017594"/>
    </source>
</evidence>
<dbReference type="GO" id="GO:0051301">
    <property type="term" value="P:cell division"/>
    <property type="evidence" value="ECO:0007669"/>
    <property type="project" value="UniProtKB-KW"/>
</dbReference>
<evidence type="ECO:0000313" key="13">
    <source>
        <dbReference type="EMBL" id="TKA43457.1"/>
    </source>
</evidence>
<gene>
    <name evidence="13" type="ORF">B0A49_13063</name>
</gene>
<keyword evidence="6" id="KW-0132">Cell division</keyword>
<dbReference type="AlphaFoldDB" id="A0A4U0V4E2"/>
<dbReference type="OrthoDB" id="8194677at2759"/>
<keyword evidence="5" id="KW-0158">Chromosome</keyword>
<keyword evidence="14" id="KW-1185">Reference proteome</keyword>
<protein>
    <recommendedName>
        <fullName evidence="4">Probable kinetochore protein NUF2</fullName>
    </recommendedName>
</protein>
<evidence type="ECO:0000256" key="10">
    <source>
        <dbReference type="ARBA" id="ARBA00023328"/>
    </source>
</evidence>
<proteinExistence type="inferred from homology"/>
<dbReference type="GO" id="GO:0031262">
    <property type="term" value="C:Ndc80 complex"/>
    <property type="evidence" value="ECO:0007669"/>
    <property type="project" value="InterPro"/>
</dbReference>
<evidence type="ECO:0000256" key="1">
    <source>
        <dbReference type="ARBA" id="ARBA00002772"/>
    </source>
</evidence>
<evidence type="ECO:0000256" key="2">
    <source>
        <dbReference type="ARBA" id="ARBA00004584"/>
    </source>
</evidence>
<keyword evidence="8" id="KW-0175">Coiled coil</keyword>
<reference evidence="13 14" key="1">
    <citation type="submission" date="2017-03" db="EMBL/GenBank/DDBJ databases">
        <title>Genomes of endolithic fungi from Antarctica.</title>
        <authorList>
            <person name="Coleine C."/>
            <person name="Masonjones S."/>
            <person name="Stajich J.E."/>
        </authorList>
    </citation>
    <scope>NUCLEOTIDE SEQUENCE [LARGE SCALE GENOMIC DNA]</scope>
    <source>
        <strain evidence="13 14">CCFEE 5187</strain>
    </source>
</reference>
<organism evidence="13 14">
    <name type="scientific">Cryomyces minteri</name>
    <dbReference type="NCBI Taxonomy" id="331657"/>
    <lineage>
        <taxon>Eukaryota</taxon>
        <taxon>Fungi</taxon>
        <taxon>Dikarya</taxon>
        <taxon>Ascomycota</taxon>
        <taxon>Pezizomycotina</taxon>
        <taxon>Dothideomycetes</taxon>
        <taxon>Dothideomycetes incertae sedis</taxon>
        <taxon>Cryomyces</taxon>
    </lineage>
</organism>
<evidence type="ECO:0000259" key="12">
    <source>
        <dbReference type="Pfam" id="PF03800"/>
    </source>
</evidence>
<evidence type="ECO:0000313" key="14">
    <source>
        <dbReference type="Proteomes" id="UP000308768"/>
    </source>
</evidence>
<keyword evidence="10" id="KW-0137">Centromere</keyword>
<feature type="non-terminal residue" evidence="13">
    <location>
        <position position="79"/>
    </location>
</feature>
<comment type="subcellular location">
    <subcellularLocation>
        <location evidence="2">Chromosome</location>
        <location evidence="2">Centromere</location>
    </subcellularLocation>
</comment>
<accession>A0A4U0V4E2</accession>
<name>A0A4U0V4E2_9PEZI</name>
<evidence type="ECO:0000256" key="8">
    <source>
        <dbReference type="ARBA" id="ARBA00023054"/>
    </source>
</evidence>
<dbReference type="Proteomes" id="UP000308768">
    <property type="component" value="Unassembled WGS sequence"/>
</dbReference>
<dbReference type="STRING" id="331657.A0A4U0V4E2"/>
<sequence length="79" mass="9170">MDFNPRMSIARSSQNGSQRTKQPDKEDEFMNLPDREIAGCISDIGINFTVHDLQKPNPQQIQKVFEWFAELLMNTTRDV</sequence>
<dbReference type="InterPro" id="IPR005549">
    <property type="entry name" value="Kinetochore_Nuf2_N"/>
</dbReference>
<dbReference type="EMBL" id="NAJN01003129">
    <property type="protein sequence ID" value="TKA43457.1"/>
    <property type="molecule type" value="Genomic_DNA"/>
</dbReference>
<keyword evidence="7" id="KW-0498">Mitosis</keyword>
<evidence type="ECO:0000256" key="3">
    <source>
        <dbReference type="ARBA" id="ARBA00005498"/>
    </source>
</evidence>
<evidence type="ECO:0000256" key="5">
    <source>
        <dbReference type="ARBA" id="ARBA00022454"/>
    </source>
</evidence>
<feature type="domain" description="Kinetochore protein Nuf2 N-terminal" evidence="12">
    <location>
        <begin position="27"/>
        <end position="78"/>
    </location>
</feature>
<dbReference type="Gene3D" id="1.10.418.60">
    <property type="entry name" value="Ncd80 complex, Nuf2 subunit"/>
    <property type="match status" value="1"/>
</dbReference>
<comment type="similarity">
    <text evidence="3">Belongs to the NUF2 family.</text>
</comment>
<keyword evidence="9" id="KW-0131">Cell cycle</keyword>
<feature type="region of interest" description="Disordered" evidence="11">
    <location>
        <begin position="1"/>
        <end position="27"/>
    </location>
</feature>
<evidence type="ECO:0000256" key="7">
    <source>
        <dbReference type="ARBA" id="ARBA00022776"/>
    </source>
</evidence>
<comment type="caution">
    <text evidence="13">The sequence shown here is derived from an EMBL/GenBank/DDBJ whole genome shotgun (WGS) entry which is preliminary data.</text>
</comment>
<comment type="function">
    <text evidence="1">Acts as a component of the essential kinetochore-associated NDC80 complex, which is required for chromosome segregation and spindle checkpoint activity.</text>
</comment>
<dbReference type="Pfam" id="PF03800">
    <property type="entry name" value="Nuf2"/>
    <property type="match status" value="1"/>
</dbReference>
<evidence type="ECO:0000256" key="9">
    <source>
        <dbReference type="ARBA" id="ARBA00023306"/>
    </source>
</evidence>
<evidence type="ECO:0000256" key="6">
    <source>
        <dbReference type="ARBA" id="ARBA00022618"/>
    </source>
</evidence>
<feature type="compositionally biased region" description="Polar residues" evidence="11">
    <location>
        <begin position="10"/>
        <end position="20"/>
    </location>
</feature>